<dbReference type="Pfam" id="PF13380">
    <property type="entry name" value="CoA_binding_2"/>
    <property type="match status" value="1"/>
</dbReference>
<evidence type="ECO:0000259" key="4">
    <source>
        <dbReference type="SMART" id="SM00881"/>
    </source>
</evidence>
<name>X0Z5C7_9ZZZZ</name>
<dbReference type="InterPro" id="IPR003781">
    <property type="entry name" value="CoA-bd"/>
</dbReference>
<dbReference type="GO" id="GO:0016874">
    <property type="term" value="F:ligase activity"/>
    <property type="evidence" value="ECO:0007669"/>
    <property type="project" value="UniProtKB-KW"/>
</dbReference>
<dbReference type="InterPro" id="IPR016102">
    <property type="entry name" value="Succinyl-CoA_synth-like"/>
</dbReference>
<dbReference type="Gene3D" id="3.40.50.720">
    <property type="entry name" value="NAD(P)-binding Rossmann-like Domain"/>
    <property type="match status" value="1"/>
</dbReference>
<dbReference type="Gene3D" id="3.40.50.261">
    <property type="entry name" value="Succinyl-CoA synthetase domains"/>
    <property type="match status" value="1"/>
</dbReference>
<dbReference type="SUPFAM" id="SSF51735">
    <property type="entry name" value="NAD(P)-binding Rossmann-fold domains"/>
    <property type="match status" value="1"/>
</dbReference>
<gene>
    <name evidence="5" type="ORF">S01H4_18696</name>
</gene>
<organism evidence="5">
    <name type="scientific">marine sediment metagenome</name>
    <dbReference type="NCBI Taxonomy" id="412755"/>
    <lineage>
        <taxon>unclassified sequences</taxon>
        <taxon>metagenomes</taxon>
        <taxon>ecological metagenomes</taxon>
    </lineage>
</organism>
<dbReference type="InterPro" id="IPR051538">
    <property type="entry name" value="Acyl-CoA_Synth/Transferase"/>
</dbReference>
<evidence type="ECO:0000256" key="2">
    <source>
        <dbReference type="ARBA" id="ARBA00022741"/>
    </source>
</evidence>
<dbReference type="SMART" id="SM00881">
    <property type="entry name" value="CoA_binding"/>
    <property type="match status" value="1"/>
</dbReference>
<dbReference type="Pfam" id="PF13607">
    <property type="entry name" value="Succ_CoA_lig"/>
    <property type="match status" value="1"/>
</dbReference>
<dbReference type="PANTHER" id="PTHR43334:SF1">
    <property type="entry name" value="3-HYDROXYPROPIONATE--COA LIGASE [ADP-FORMING]"/>
    <property type="match status" value="1"/>
</dbReference>
<dbReference type="PANTHER" id="PTHR43334">
    <property type="entry name" value="ACETATE--COA LIGASE [ADP-FORMING]"/>
    <property type="match status" value="1"/>
</dbReference>
<evidence type="ECO:0000313" key="5">
    <source>
        <dbReference type="EMBL" id="GAG53597.1"/>
    </source>
</evidence>
<dbReference type="InterPro" id="IPR036291">
    <property type="entry name" value="NAD(P)-bd_dom_sf"/>
</dbReference>
<dbReference type="InterPro" id="IPR032875">
    <property type="entry name" value="Succ_CoA_lig_flav_dom"/>
</dbReference>
<dbReference type="AlphaFoldDB" id="X0Z5C7"/>
<comment type="caution">
    <text evidence="5">The sequence shown here is derived from an EMBL/GenBank/DDBJ whole genome shotgun (WGS) entry which is preliminary data.</text>
</comment>
<evidence type="ECO:0000256" key="3">
    <source>
        <dbReference type="ARBA" id="ARBA00022840"/>
    </source>
</evidence>
<dbReference type="EMBL" id="BART01008293">
    <property type="protein sequence ID" value="GAG53597.1"/>
    <property type="molecule type" value="Genomic_DNA"/>
</dbReference>
<protein>
    <recommendedName>
        <fullName evidence="4">CoA-binding domain-containing protein</fullName>
    </recommendedName>
</protein>
<keyword evidence="2" id="KW-0547">Nucleotide-binding</keyword>
<reference evidence="5" key="1">
    <citation type="journal article" date="2014" name="Front. Microbiol.">
        <title>High frequency of phylogenetically diverse reductive dehalogenase-homologous genes in deep subseafloor sedimentary metagenomes.</title>
        <authorList>
            <person name="Kawai M."/>
            <person name="Futagami T."/>
            <person name="Toyoda A."/>
            <person name="Takaki Y."/>
            <person name="Nishi S."/>
            <person name="Hori S."/>
            <person name="Arai W."/>
            <person name="Tsubouchi T."/>
            <person name="Morono Y."/>
            <person name="Uchiyama I."/>
            <person name="Ito T."/>
            <person name="Fujiyama A."/>
            <person name="Inagaki F."/>
            <person name="Takami H."/>
        </authorList>
    </citation>
    <scope>NUCLEOTIDE SEQUENCE</scope>
    <source>
        <strain evidence="5">Expedition CK06-06</strain>
    </source>
</reference>
<evidence type="ECO:0000256" key="1">
    <source>
        <dbReference type="ARBA" id="ARBA00022598"/>
    </source>
</evidence>
<keyword evidence="1" id="KW-0436">Ligase</keyword>
<accession>X0Z5C7</accession>
<proteinExistence type="predicted"/>
<feature type="domain" description="CoA-binding" evidence="4">
    <location>
        <begin position="11"/>
        <end position="103"/>
    </location>
</feature>
<keyword evidence="3" id="KW-0067">ATP-binding</keyword>
<sequence length="305" mass="33951">MRDQITDMDVFFNPKSIAIIGASDTFKFGYTMTSYLLNSNFKTYPVNIHKDIIFGHKVFKNINDIPDDIELAIIVVGNEKVLQVVKDSVKKGVKGIIIETAGFAETGIKRFVKIQEEIEVIAKISNVRIIGPNCVGVTNFNNKFTTAEINFDQSMEGGTISIIAQSGVLGNIFIEWSSSQNIGFSKAITLGNKVDVDEIDMLEYLESDTNTNIITVYLEGVKRGKKLIEILKKLTKPVLILKNGRSEIGSKAIKSHTGSIAGDDTIYETIFKQYSGIYRVNNFYFNFNRFVSFSAKNAVSSSIFT</sequence>
<dbReference type="SUPFAM" id="SSF52210">
    <property type="entry name" value="Succinyl-CoA synthetase domains"/>
    <property type="match status" value="1"/>
</dbReference>
<dbReference type="GO" id="GO:0005524">
    <property type="term" value="F:ATP binding"/>
    <property type="evidence" value="ECO:0007669"/>
    <property type="project" value="UniProtKB-KW"/>
</dbReference>